<sequence>MLKQPVVRTVVAISLGAIAGALWRYYLGLGIGHLLGTAMPYGTLVINFSSYELDSAKLLSQRDLQADLIYWTGSVLPGIISLQLGITLAEWVLKRLDQDWSSDG</sequence>
<keyword evidence="1" id="KW-0472">Membrane</keyword>
<evidence type="ECO:0000256" key="1">
    <source>
        <dbReference type="SAM" id="Phobius"/>
    </source>
</evidence>
<organism evidence="2">
    <name type="scientific">Leptolyngbya sp. NK1-12</name>
    <dbReference type="NCBI Taxonomy" id="2547451"/>
    <lineage>
        <taxon>Bacteria</taxon>
        <taxon>Bacillati</taxon>
        <taxon>Cyanobacteriota</taxon>
        <taxon>Cyanophyceae</taxon>
        <taxon>Leptolyngbyales</taxon>
        <taxon>Leptolyngbyaceae</taxon>
        <taxon>Leptolyngbya group</taxon>
        <taxon>Leptolyngbya</taxon>
    </lineage>
</organism>
<feature type="transmembrane region" description="Helical" evidence="1">
    <location>
        <begin position="30"/>
        <end position="48"/>
    </location>
</feature>
<dbReference type="AlphaFoldDB" id="A0AA97AGU2"/>
<dbReference type="RefSeq" id="WP_316430633.1">
    <property type="nucleotide sequence ID" value="NZ_CP053586.1"/>
</dbReference>
<evidence type="ECO:0000313" key="2">
    <source>
        <dbReference type="EMBL" id="WNZ24705.1"/>
    </source>
</evidence>
<keyword evidence="1" id="KW-1133">Transmembrane helix</keyword>
<gene>
    <name evidence="2" type="ORF">HJG54_18870</name>
</gene>
<keyword evidence="1" id="KW-0812">Transmembrane</keyword>
<protein>
    <submittedName>
        <fullName evidence="2">Fluoride efflux transporter CrcB</fullName>
    </submittedName>
</protein>
<proteinExistence type="predicted"/>
<feature type="transmembrane region" description="Helical" evidence="1">
    <location>
        <begin position="6"/>
        <end position="23"/>
    </location>
</feature>
<name>A0AA97AGU2_9CYAN</name>
<reference evidence="2" key="1">
    <citation type="submission" date="2020-05" db="EMBL/GenBank/DDBJ databases">
        <authorList>
            <person name="Zhu T."/>
            <person name="Keshari N."/>
            <person name="Lu X."/>
        </authorList>
    </citation>
    <scope>NUCLEOTIDE SEQUENCE</scope>
    <source>
        <strain evidence="2">NK1-12</strain>
    </source>
</reference>
<accession>A0AA97AGU2</accession>
<dbReference type="EMBL" id="CP053586">
    <property type="protein sequence ID" value="WNZ24705.1"/>
    <property type="molecule type" value="Genomic_DNA"/>
</dbReference>
<feature type="transmembrane region" description="Helical" evidence="1">
    <location>
        <begin position="68"/>
        <end position="93"/>
    </location>
</feature>